<feature type="domain" description="HNH nuclease" evidence="2">
    <location>
        <begin position="346"/>
        <end position="398"/>
    </location>
</feature>
<gene>
    <name evidence="3" type="ORF">GCM10009613_51090</name>
</gene>
<evidence type="ECO:0000256" key="1">
    <source>
        <dbReference type="ARBA" id="ARBA00023450"/>
    </source>
</evidence>
<dbReference type="InterPro" id="IPR003870">
    <property type="entry name" value="DUF222"/>
</dbReference>
<accession>A0ABN1Y4Q6</accession>
<keyword evidence="3" id="KW-0255">Endonuclease</keyword>
<sequence>MLEHQFDYSGRMPTGRLGTVRRLLTEAVAALESAADPAADAGDLLSVLTLCEETTRRLDRAAVATIATLDRRGTFAERGYRSPEPALADLLNWDHAQARRRTVAAGHVHPRTAADGTVLPAALPATAERFADGRIGLGHVHVIATVLGSHAARRIDPERLAAAEARIAEHATVHNPAELRTWATRLVEALDDDGPEPDDAPPPQLNTLAVVPRRGGAGGRITGRYDDAALFDAIATAVDALAAPRDALDERRPEERRAEALAEICGHALDRGAVPDTGGRRPVVSVLIGLDDLQRRARAAVLDFGGTTTPESLRMLACDAGIVPIVMNGRGQPLDVGRTRRSVPDGLRRAVTARDRGCAHPGCDRPPSWCEVHHIVPWETGGATALDNCVMLCKVHHRLVHHSEWIIRVRHGLPEFIPPRWIDPRQRPRGSPRPAGAA</sequence>
<protein>
    <submittedName>
        <fullName evidence="3">HNH endonuclease signature motif containing protein</fullName>
    </submittedName>
</protein>
<dbReference type="InterPro" id="IPR003615">
    <property type="entry name" value="HNH_nuc"/>
</dbReference>
<evidence type="ECO:0000313" key="3">
    <source>
        <dbReference type="EMBL" id="GAA1397851.1"/>
    </source>
</evidence>
<dbReference type="Proteomes" id="UP001501414">
    <property type="component" value="Unassembled WGS sequence"/>
</dbReference>
<keyword evidence="4" id="KW-1185">Reference proteome</keyword>
<reference evidence="3 4" key="1">
    <citation type="journal article" date="2019" name="Int. J. Syst. Evol. Microbiol.">
        <title>The Global Catalogue of Microorganisms (GCM) 10K type strain sequencing project: providing services to taxonomists for standard genome sequencing and annotation.</title>
        <authorList>
            <consortium name="The Broad Institute Genomics Platform"/>
            <consortium name="The Broad Institute Genome Sequencing Center for Infectious Disease"/>
            <person name="Wu L."/>
            <person name="Ma J."/>
        </authorList>
    </citation>
    <scope>NUCLEOTIDE SEQUENCE [LARGE SCALE GENOMIC DNA]</scope>
    <source>
        <strain evidence="3 4">JCM 11896</strain>
    </source>
</reference>
<comment type="similarity">
    <text evidence="1">Belongs to the Rv1128c/1148c/1588c/1702c/1945/3466 family.</text>
</comment>
<dbReference type="Pfam" id="PF02720">
    <property type="entry name" value="DUF222"/>
    <property type="match status" value="1"/>
</dbReference>
<keyword evidence="3" id="KW-0540">Nuclease</keyword>
<dbReference type="InterPro" id="IPR002711">
    <property type="entry name" value="HNH"/>
</dbReference>
<name>A0ABN1Y4Q6_9PSEU</name>
<keyword evidence="3" id="KW-0378">Hydrolase</keyword>
<organism evidence="3 4">
    <name type="scientific">Pseudonocardia kongjuensis</name>
    <dbReference type="NCBI Taxonomy" id="102227"/>
    <lineage>
        <taxon>Bacteria</taxon>
        <taxon>Bacillati</taxon>
        <taxon>Actinomycetota</taxon>
        <taxon>Actinomycetes</taxon>
        <taxon>Pseudonocardiales</taxon>
        <taxon>Pseudonocardiaceae</taxon>
        <taxon>Pseudonocardia</taxon>
    </lineage>
</organism>
<evidence type="ECO:0000313" key="4">
    <source>
        <dbReference type="Proteomes" id="UP001501414"/>
    </source>
</evidence>
<comment type="caution">
    <text evidence="3">The sequence shown here is derived from an EMBL/GenBank/DDBJ whole genome shotgun (WGS) entry which is preliminary data.</text>
</comment>
<evidence type="ECO:0000259" key="2">
    <source>
        <dbReference type="SMART" id="SM00507"/>
    </source>
</evidence>
<dbReference type="GO" id="GO:0004519">
    <property type="term" value="F:endonuclease activity"/>
    <property type="evidence" value="ECO:0007669"/>
    <property type="project" value="UniProtKB-KW"/>
</dbReference>
<proteinExistence type="inferred from homology"/>
<dbReference type="Pfam" id="PF01844">
    <property type="entry name" value="HNH"/>
    <property type="match status" value="1"/>
</dbReference>
<dbReference type="CDD" id="cd00085">
    <property type="entry name" value="HNHc"/>
    <property type="match status" value="1"/>
</dbReference>
<dbReference type="Gene3D" id="1.10.30.50">
    <property type="match status" value="1"/>
</dbReference>
<dbReference type="EMBL" id="BAAAJK010000036">
    <property type="protein sequence ID" value="GAA1397851.1"/>
    <property type="molecule type" value="Genomic_DNA"/>
</dbReference>
<dbReference type="SMART" id="SM00507">
    <property type="entry name" value="HNHc"/>
    <property type="match status" value="1"/>
</dbReference>